<name>A0AAQ3NQP0_VIGMU</name>
<dbReference type="Pfam" id="PF01026">
    <property type="entry name" value="TatD_DNase"/>
    <property type="match status" value="2"/>
</dbReference>
<feature type="binding site" evidence="1">
    <location>
        <position position="184"/>
    </location>
    <ligand>
        <name>a divalent metal cation</name>
        <dbReference type="ChEBI" id="CHEBI:60240"/>
        <label>1</label>
    </ligand>
</feature>
<reference evidence="2 3" key="1">
    <citation type="journal article" date="2023" name="Life. Sci Alliance">
        <title>Evolutionary insights into 3D genome organization and epigenetic landscape of Vigna mungo.</title>
        <authorList>
            <person name="Junaid A."/>
            <person name="Singh B."/>
            <person name="Bhatia S."/>
        </authorList>
    </citation>
    <scope>NUCLEOTIDE SEQUENCE [LARGE SCALE GENOMIC DNA]</scope>
    <source>
        <strain evidence="2">Urdbean</strain>
    </source>
</reference>
<protein>
    <recommendedName>
        <fullName evidence="4">TatD related DNase</fullName>
    </recommendedName>
</protein>
<gene>
    <name evidence="2" type="ORF">V8G54_012067</name>
</gene>
<organism evidence="2 3">
    <name type="scientific">Vigna mungo</name>
    <name type="common">Black gram</name>
    <name type="synonym">Phaseolus mungo</name>
    <dbReference type="NCBI Taxonomy" id="3915"/>
    <lineage>
        <taxon>Eukaryota</taxon>
        <taxon>Viridiplantae</taxon>
        <taxon>Streptophyta</taxon>
        <taxon>Embryophyta</taxon>
        <taxon>Tracheophyta</taxon>
        <taxon>Spermatophyta</taxon>
        <taxon>Magnoliopsida</taxon>
        <taxon>eudicotyledons</taxon>
        <taxon>Gunneridae</taxon>
        <taxon>Pentapetalae</taxon>
        <taxon>rosids</taxon>
        <taxon>fabids</taxon>
        <taxon>Fabales</taxon>
        <taxon>Fabaceae</taxon>
        <taxon>Papilionoideae</taxon>
        <taxon>50 kb inversion clade</taxon>
        <taxon>NPAAA clade</taxon>
        <taxon>indigoferoid/millettioid clade</taxon>
        <taxon>Phaseoleae</taxon>
        <taxon>Vigna</taxon>
    </lineage>
</organism>
<dbReference type="SUPFAM" id="SSF51556">
    <property type="entry name" value="Metallo-dependent hydrolases"/>
    <property type="match status" value="1"/>
</dbReference>
<feature type="binding site" evidence="1">
    <location>
        <position position="8"/>
    </location>
    <ligand>
        <name>a divalent metal cation</name>
        <dbReference type="ChEBI" id="CHEBI:60240"/>
        <label>1</label>
    </ligand>
</feature>
<dbReference type="InterPro" id="IPR032466">
    <property type="entry name" value="Metal_Hydrolase"/>
</dbReference>
<proteinExistence type="predicted"/>
<evidence type="ECO:0000256" key="1">
    <source>
        <dbReference type="PIRSR" id="PIRSR005902-1"/>
    </source>
</evidence>
<sequence>MMRLFDAHCHLQDPRIFSKAQQIIKTTQDTGVVYFVVNGVCEQDWHSVKHMAETFPCVIPCFGLHPWYVNERSPSWFKTLREYFDSTPSAAIGEIGVDKGSYGRKIDFSEQVEVLRQQLELAKELNKPASIHCVRAFGSAEMVPEFSKLGAYFSFSGFLMSLKANKAKKMLKMVPFDRILLETDAPDALPMSNIDSLHFVEGDTSLTEEFLHASTSVSSLGNSSHVSANASKLPKDMLNHPANIHNVLDYVASMLEITKEELAELSYQNAVRLLSYEGSKVLLK</sequence>
<dbReference type="PANTHER" id="PTHR47176:SF1">
    <property type="entry name" value="OS04G0577500 PROTEIN"/>
    <property type="match status" value="1"/>
</dbReference>
<dbReference type="Proteomes" id="UP001374535">
    <property type="component" value="Chromosome 4"/>
</dbReference>
<feature type="binding site" evidence="1">
    <location>
        <position position="94"/>
    </location>
    <ligand>
        <name>a divalent metal cation</name>
        <dbReference type="ChEBI" id="CHEBI:60240"/>
        <label>1</label>
    </ligand>
</feature>
<dbReference type="GO" id="GO:0046872">
    <property type="term" value="F:metal ion binding"/>
    <property type="evidence" value="ECO:0007669"/>
    <property type="project" value="UniProtKB-KW"/>
</dbReference>
<accession>A0AAQ3NQP0</accession>
<dbReference type="PIRSF" id="PIRSF005902">
    <property type="entry name" value="DNase_TatD"/>
    <property type="match status" value="1"/>
</dbReference>
<feature type="binding site" evidence="1">
    <location>
        <position position="132"/>
    </location>
    <ligand>
        <name>a divalent metal cation</name>
        <dbReference type="ChEBI" id="CHEBI:60240"/>
        <label>2</label>
    </ligand>
</feature>
<dbReference type="GO" id="GO:0016788">
    <property type="term" value="F:hydrolase activity, acting on ester bonds"/>
    <property type="evidence" value="ECO:0007669"/>
    <property type="project" value="InterPro"/>
</dbReference>
<dbReference type="Gene3D" id="3.20.20.140">
    <property type="entry name" value="Metal-dependent hydrolases"/>
    <property type="match status" value="2"/>
</dbReference>
<dbReference type="EMBL" id="CP144697">
    <property type="protein sequence ID" value="WVZ14501.1"/>
    <property type="molecule type" value="Genomic_DNA"/>
</dbReference>
<dbReference type="CDD" id="cd01310">
    <property type="entry name" value="TatD_DNAse"/>
    <property type="match status" value="1"/>
</dbReference>
<feature type="binding site" evidence="1">
    <location>
        <position position="10"/>
    </location>
    <ligand>
        <name>a divalent metal cation</name>
        <dbReference type="ChEBI" id="CHEBI:60240"/>
        <label>1</label>
    </ligand>
</feature>
<keyword evidence="3" id="KW-1185">Reference proteome</keyword>
<dbReference type="PANTHER" id="PTHR47176">
    <property type="entry name" value="OSJNBA0020J04.13 PROTEIN"/>
    <property type="match status" value="1"/>
</dbReference>
<evidence type="ECO:0000313" key="3">
    <source>
        <dbReference type="Proteomes" id="UP001374535"/>
    </source>
</evidence>
<keyword evidence="1" id="KW-0479">Metal-binding</keyword>
<evidence type="ECO:0008006" key="4">
    <source>
        <dbReference type="Google" id="ProtNLM"/>
    </source>
</evidence>
<dbReference type="AlphaFoldDB" id="A0AAQ3NQP0"/>
<evidence type="ECO:0000313" key="2">
    <source>
        <dbReference type="EMBL" id="WVZ14501.1"/>
    </source>
</evidence>
<dbReference type="InterPro" id="IPR001130">
    <property type="entry name" value="TatD-like"/>
</dbReference>